<evidence type="ECO:0000256" key="1">
    <source>
        <dbReference type="ARBA" id="ARBA00010638"/>
    </source>
</evidence>
<keyword evidence="7" id="KW-1185">Reference proteome</keyword>
<dbReference type="InterPro" id="IPR002698">
    <property type="entry name" value="FTHF_cligase"/>
</dbReference>
<dbReference type="RefSeq" id="WP_200593783.1">
    <property type="nucleotide sequence ID" value="NZ_JAEPBG010000007.1"/>
</dbReference>
<name>A0A934T0A5_9BURK</name>
<dbReference type="NCBIfam" id="TIGR02727">
    <property type="entry name" value="MTHFS_bact"/>
    <property type="match status" value="1"/>
</dbReference>
<dbReference type="Pfam" id="PF01812">
    <property type="entry name" value="5-FTHF_cyc-lig"/>
    <property type="match status" value="1"/>
</dbReference>
<comment type="caution">
    <text evidence="6">The sequence shown here is derived from an EMBL/GenBank/DDBJ whole genome shotgun (WGS) entry which is preliminary data.</text>
</comment>
<evidence type="ECO:0000256" key="2">
    <source>
        <dbReference type="ARBA" id="ARBA00022741"/>
    </source>
</evidence>
<dbReference type="GO" id="GO:0009396">
    <property type="term" value="P:folic acid-containing compound biosynthetic process"/>
    <property type="evidence" value="ECO:0007669"/>
    <property type="project" value="TreeGrafter"/>
</dbReference>
<keyword evidence="6" id="KW-0436">Ligase</keyword>
<keyword evidence="3 4" id="KW-0067">ATP-binding</keyword>
<dbReference type="GO" id="GO:0035999">
    <property type="term" value="P:tetrahydrofolate interconversion"/>
    <property type="evidence" value="ECO:0007669"/>
    <property type="project" value="TreeGrafter"/>
</dbReference>
<evidence type="ECO:0000313" key="6">
    <source>
        <dbReference type="EMBL" id="MBK4736382.1"/>
    </source>
</evidence>
<protein>
    <recommendedName>
        <fullName evidence="5">5-formyltetrahydrofolate cyclo-ligase</fullName>
        <ecNumber evidence="5">6.3.3.2</ecNumber>
    </recommendedName>
</protein>
<dbReference type="GO" id="GO:0046872">
    <property type="term" value="F:metal ion binding"/>
    <property type="evidence" value="ECO:0007669"/>
    <property type="project" value="UniProtKB-KW"/>
</dbReference>
<dbReference type="SUPFAM" id="SSF100950">
    <property type="entry name" value="NagB/RpiA/CoA transferase-like"/>
    <property type="match status" value="1"/>
</dbReference>
<comment type="cofactor">
    <cofactor evidence="5">
        <name>Mg(2+)</name>
        <dbReference type="ChEBI" id="CHEBI:18420"/>
    </cofactor>
</comment>
<dbReference type="InterPro" id="IPR024185">
    <property type="entry name" value="FTHF_cligase-like_sf"/>
</dbReference>
<evidence type="ECO:0000313" key="7">
    <source>
        <dbReference type="Proteomes" id="UP000622890"/>
    </source>
</evidence>
<dbReference type="EMBL" id="JAEPBG010000007">
    <property type="protein sequence ID" value="MBK4736382.1"/>
    <property type="molecule type" value="Genomic_DNA"/>
</dbReference>
<accession>A0A934T0A5</accession>
<dbReference type="Gene3D" id="3.40.50.10420">
    <property type="entry name" value="NagB/RpiA/CoA transferase-like"/>
    <property type="match status" value="1"/>
</dbReference>
<evidence type="ECO:0000256" key="4">
    <source>
        <dbReference type="PIRSR" id="PIRSR006806-1"/>
    </source>
</evidence>
<dbReference type="InterPro" id="IPR037171">
    <property type="entry name" value="NagB/RpiA_transferase-like"/>
</dbReference>
<keyword evidence="5" id="KW-0460">Magnesium</keyword>
<dbReference type="PANTHER" id="PTHR23407:SF1">
    <property type="entry name" value="5-FORMYLTETRAHYDROFOLATE CYCLO-LIGASE"/>
    <property type="match status" value="1"/>
</dbReference>
<dbReference type="Proteomes" id="UP000622890">
    <property type="component" value="Unassembled WGS sequence"/>
</dbReference>
<comment type="catalytic activity">
    <reaction evidence="5">
        <text>(6S)-5-formyl-5,6,7,8-tetrahydrofolate + ATP = (6R)-5,10-methenyltetrahydrofolate + ADP + phosphate</text>
        <dbReference type="Rhea" id="RHEA:10488"/>
        <dbReference type="ChEBI" id="CHEBI:30616"/>
        <dbReference type="ChEBI" id="CHEBI:43474"/>
        <dbReference type="ChEBI" id="CHEBI:57455"/>
        <dbReference type="ChEBI" id="CHEBI:57457"/>
        <dbReference type="ChEBI" id="CHEBI:456216"/>
        <dbReference type="EC" id="6.3.3.2"/>
    </reaction>
</comment>
<dbReference type="AlphaFoldDB" id="A0A934T0A5"/>
<evidence type="ECO:0000256" key="3">
    <source>
        <dbReference type="ARBA" id="ARBA00022840"/>
    </source>
</evidence>
<sequence length="182" mass="20242">MLSKAELRKFLLDARMRLSMEERTEKDFAIGQRLLALLEANPVSSLGIYWPIMAEPDLRPAYEALTARGVELALPVVKEKNAPLLFCAWRPGDALERDAHKIPVPANQSRLVEPGMLLLPCVGFNARRFRLGYGAGYYDRTLASLLNPPRTAGIAYALCEAGFVEDAHDVAMDWVITEDGLE</sequence>
<comment type="similarity">
    <text evidence="1 5">Belongs to the 5-formyltetrahydrofolate cyclo-ligase family.</text>
</comment>
<gene>
    <name evidence="6" type="ORF">JJB74_17305</name>
</gene>
<keyword evidence="2 4" id="KW-0547">Nucleotide-binding</keyword>
<evidence type="ECO:0000256" key="5">
    <source>
        <dbReference type="RuleBase" id="RU361279"/>
    </source>
</evidence>
<dbReference type="GO" id="GO:0030272">
    <property type="term" value="F:5-formyltetrahydrofolate cyclo-ligase activity"/>
    <property type="evidence" value="ECO:0007669"/>
    <property type="project" value="UniProtKB-EC"/>
</dbReference>
<feature type="binding site" evidence="4">
    <location>
        <begin position="4"/>
        <end position="8"/>
    </location>
    <ligand>
        <name>ATP</name>
        <dbReference type="ChEBI" id="CHEBI:30616"/>
    </ligand>
</feature>
<proteinExistence type="inferred from homology"/>
<feature type="binding site" evidence="4">
    <location>
        <begin position="130"/>
        <end position="138"/>
    </location>
    <ligand>
        <name>ATP</name>
        <dbReference type="ChEBI" id="CHEBI:30616"/>
    </ligand>
</feature>
<dbReference type="PIRSF" id="PIRSF006806">
    <property type="entry name" value="FTHF_cligase"/>
    <property type="match status" value="1"/>
</dbReference>
<feature type="binding site" evidence="4">
    <location>
        <position position="55"/>
    </location>
    <ligand>
        <name>substrate</name>
    </ligand>
</feature>
<dbReference type="PANTHER" id="PTHR23407">
    <property type="entry name" value="ATPASE INHIBITOR/5-FORMYLTETRAHYDROFOLATE CYCLO-LIGASE"/>
    <property type="match status" value="1"/>
</dbReference>
<organism evidence="6 7">
    <name type="scientific">Noviherbaspirillum pedocola</name>
    <dbReference type="NCBI Taxonomy" id="2801341"/>
    <lineage>
        <taxon>Bacteria</taxon>
        <taxon>Pseudomonadati</taxon>
        <taxon>Pseudomonadota</taxon>
        <taxon>Betaproteobacteria</taxon>
        <taxon>Burkholderiales</taxon>
        <taxon>Oxalobacteraceae</taxon>
        <taxon>Noviherbaspirillum</taxon>
    </lineage>
</organism>
<reference evidence="6" key="1">
    <citation type="submission" date="2021-01" db="EMBL/GenBank/DDBJ databases">
        <title>Genome sequence of strain Noviherbaspirillum sp. DKR-6.</title>
        <authorList>
            <person name="Chaudhary D.K."/>
        </authorList>
    </citation>
    <scope>NUCLEOTIDE SEQUENCE</scope>
    <source>
        <strain evidence="6">DKR-6</strain>
    </source>
</reference>
<dbReference type="EC" id="6.3.3.2" evidence="5"/>
<keyword evidence="5" id="KW-0479">Metal-binding</keyword>
<dbReference type="GO" id="GO:0005524">
    <property type="term" value="F:ATP binding"/>
    <property type="evidence" value="ECO:0007669"/>
    <property type="project" value="UniProtKB-KW"/>
</dbReference>